<evidence type="ECO:0000313" key="2">
    <source>
        <dbReference type="Proteomes" id="UP000014480"/>
    </source>
</evidence>
<proteinExistence type="predicted"/>
<protein>
    <submittedName>
        <fullName evidence="1">Uncharacterized protein</fullName>
    </submittedName>
</protein>
<comment type="caution">
    <text evidence="1">The sequence shown here is derived from an EMBL/GenBank/DDBJ whole genome shotgun (WGS) entry which is preliminary data.</text>
</comment>
<reference evidence="2" key="2">
    <citation type="journal article" date="2019" name="Mol. Plant Microbe Interact.">
        <title>Genome sequence resources for four phytopathogenic fungi from the Colletotrichum orbiculare species complex.</title>
        <authorList>
            <person name="Gan P."/>
            <person name="Tsushima A."/>
            <person name="Narusaka M."/>
            <person name="Narusaka Y."/>
            <person name="Takano Y."/>
            <person name="Kubo Y."/>
            <person name="Shirasu K."/>
        </authorList>
    </citation>
    <scope>GENOME REANNOTATION</scope>
    <source>
        <strain evidence="2">104-T / ATCC 96160 / CBS 514.97 / LARS 414 / MAFF 240422</strain>
    </source>
</reference>
<reference evidence="2" key="1">
    <citation type="journal article" date="2013" name="New Phytol.">
        <title>Comparative genomic and transcriptomic analyses reveal the hemibiotrophic stage shift of Colletotrichum fungi.</title>
        <authorList>
            <person name="Gan P."/>
            <person name="Ikeda K."/>
            <person name="Irieda H."/>
            <person name="Narusaka M."/>
            <person name="O'Connell R.J."/>
            <person name="Narusaka Y."/>
            <person name="Takano Y."/>
            <person name="Kubo Y."/>
            <person name="Shirasu K."/>
        </authorList>
    </citation>
    <scope>NUCLEOTIDE SEQUENCE [LARGE SCALE GENOMIC DNA]</scope>
    <source>
        <strain evidence="2">104-T / ATCC 96160 / CBS 514.97 / LARS 414 / MAFF 240422</strain>
    </source>
</reference>
<evidence type="ECO:0000313" key="1">
    <source>
        <dbReference type="EMBL" id="TDZ15822.1"/>
    </source>
</evidence>
<keyword evidence="2" id="KW-1185">Reference proteome</keyword>
<gene>
    <name evidence="1" type="ORF">Cob_v011296</name>
</gene>
<sequence length="145" mass="16232">MLAELEPELKLTRKTLPLGLSVDGGCDGYGRILSDHPPIETLWPAWPDQTRSKTCCSMAIRGTGFEMTPSFHRSYFVANPPFARHSEESTVYIAAHRQQHVHYFEISHQYSKRRASGGQAEGKRRASVVAILQGSADMSWPSTRT</sequence>
<dbReference type="AlphaFoldDB" id="A0A484FCT0"/>
<dbReference type="EMBL" id="AMCV02000038">
    <property type="protein sequence ID" value="TDZ15822.1"/>
    <property type="molecule type" value="Genomic_DNA"/>
</dbReference>
<dbReference type="Proteomes" id="UP000014480">
    <property type="component" value="Unassembled WGS sequence"/>
</dbReference>
<name>A0A484FCT0_COLOR</name>
<accession>A0A484FCT0</accession>
<organism evidence="1 2">
    <name type="scientific">Colletotrichum orbiculare (strain 104-T / ATCC 96160 / CBS 514.97 / LARS 414 / MAFF 240422)</name>
    <name type="common">Cucumber anthracnose fungus</name>
    <name type="synonym">Colletotrichum lagenarium</name>
    <dbReference type="NCBI Taxonomy" id="1213857"/>
    <lineage>
        <taxon>Eukaryota</taxon>
        <taxon>Fungi</taxon>
        <taxon>Dikarya</taxon>
        <taxon>Ascomycota</taxon>
        <taxon>Pezizomycotina</taxon>
        <taxon>Sordariomycetes</taxon>
        <taxon>Hypocreomycetidae</taxon>
        <taxon>Glomerellales</taxon>
        <taxon>Glomerellaceae</taxon>
        <taxon>Colletotrichum</taxon>
        <taxon>Colletotrichum orbiculare species complex</taxon>
    </lineage>
</organism>